<proteinExistence type="predicted"/>
<evidence type="ECO:0000313" key="3">
    <source>
        <dbReference type="Proteomes" id="UP000242791"/>
    </source>
</evidence>
<dbReference type="Proteomes" id="UP000242791">
    <property type="component" value="Unassembled WGS sequence"/>
</dbReference>
<sequence length="149" mass="16918">MPSTRRCKLSEYLSREQISVIHFSLTKEPHRVCLVFPDQQTSKAMMMQPVEDVEWKDSHQSGATLVQLVSSGASSLMQEQQATIVNGINNRVVIKPAANFRLRSQETRNSKPFLQPLVYHYNAASPRSHPSHPSHPSYPTLRVRRPSDP</sequence>
<accession>A0A1J9PWT7</accession>
<gene>
    <name evidence="2" type="ORF">ACJ73_07846</name>
</gene>
<comment type="caution">
    <text evidence="2">The sequence shown here is derived from an EMBL/GenBank/DDBJ whole genome shotgun (WGS) entry which is preliminary data.</text>
</comment>
<feature type="region of interest" description="Disordered" evidence="1">
    <location>
        <begin position="123"/>
        <end position="149"/>
    </location>
</feature>
<evidence type="ECO:0000256" key="1">
    <source>
        <dbReference type="SAM" id="MobiDB-lite"/>
    </source>
</evidence>
<dbReference type="AlphaFoldDB" id="A0A1J9PWT7"/>
<evidence type="ECO:0000313" key="2">
    <source>
        <dbReference type="EMBL" id="OJD20816.1"/>
    </source>
</evidence>
<name>A0A1J9PWT7_9EURO</name>
<protein>
    <submittedName>
        <fullName evidence="2">Uncharacterized protein</fullName>
    </submittedName>
</protein>
<reference evidence="2 3" key="1">
    <citation type="submission" date="2015-08" db="EMBL/GenBank/DDBJ databases">
        <title>Emmonsia species relationships and genome sequence.</title>
        <authorList>
            <person name="Cuomo C.A."/>
            <person name="Schwartz I.S."/>
            <person name="Kenyon C."/>
            <person name="De Hoog G.S."/>
            <person name="Govender N.P."/>
            <person name="Botha A."/>
            <person name="Moreno L."/>
            <person name="De Vries M."/>
            <person name="Munoz J.F."/>
            <person name="Stielow J.B."/>
        </authorList>
    </citation>
    <scope>NUCLEOTIDE SEQUENCE [LARGE SCALE GENOMIC DNA]</scope>
    <source>
        <strain evidence="2 3">EI222</strain>
    </source>
</reference>
<dbReference type="EMBL" id="LGTZ01001691">
    <property type="protein sequence ID" value="OJD20816.1"/>
    <property type="molecule type" value="Genomic_DNA"/>
</dbReference>
<dbReference type="VEuPathDB" id="FungiDB:ACJ73_07846"/>
<keyword evidence="3" id="KW-1185">Reference proteome</keyword>
<organism evidence="2 3">
    <name type="scientific">Blastomyces percursus</name>
    <dbReference type="NCBI Taxonomy" id="1658174"/>
    <lineage>
        <taxon>Eukaryota</taxon>
        <taxon>Fungi</taxon>
        <taxon>Dikarya</taxon>
        <taxon>Ascomycota</taxon>
        <taxon>Pezizomycotina</taxon>
        <taxon>Eurotiomycetes</taxon>
        <taxon>Eurotiomycetidae</taxon>
        <taxon>Onygenales</taxon>
        <taxon>Ajellomycetaceae</taxon>
        <taxon>Blastomyces</taxon>
    </lineage>
</organism>